<dbReference type="PANTHER" id="PTHR11773">
    <property type="entry name" value="GLYCINE DEHYDROGENASE, DECARBOXYLATING"/>
    <property type="match status" value="1"/>
</dbReference>
<evidence type="ECO:0000256" key="5">
    <source>
        <dbReference type="ARBA" id="ARBA00049026"/>
    </source>
</evidence>
<dbReference type="EC" id="1.4.4.2" evidence="2"/>
<dbReference type="Gene3D" id="6.20.440.10">
    <property type="match status" value="1"/>
</dbReference>
<dbReference type="InterPro" id="IPR020581">
    <property type="entry name" value="GDC_P"/>
</dbReference>
<proteinExistence type="predicted"/>
<dbReference type="InterPro" id="IPR000192">
    <property type="entry name" value="Aminotrans_V_dom"/>
</dbReference>
<organism evidence="8 9">
    <name type="scientific">Kitasatospora putterlickiae</name>
    <dbReference type="NCBI Taxonomy" id="221725"/>
    <lineage>
        <taxon>Bacteria</taxon>
        <taxon>Bacillati</taxon>
        <taxon>Actinomycetota</taxon>
        <taxon>Actinomycetes</taxon>
        <taxon>Kitasatosporales</taxon>
        <taxon>Streptomycetaceae</taxon>
        <taxon>Kitasatospora</taxon>
    </lineage>
</organism>
<dbReference type="InterPro" id="IPR015422">
    <property type="entry name" value="PyrdxlP-dep_Trfase_small"/>
</dbReference>
<evidence type="ECO:0000259" key="6">
    <source>
        <dbReference type="Pfam" id="PF00266"/>
    </source>
</evidence>
<feature type="domain" description="Aminotransferase class V" evidence="6">
    <location>
        <begin position="183"/>
        <end position="298"/>
    </location>
</feature>
<dbReference type="Gene3D" id="3.90.1150.10">
    <property type="entry name" value="Aspartate Aminotransferase, domain 1"/>
    <property type="match status" value="1"/>
</dbReference>
<dbReference type="Proteomes" id="UP001499863">
    <property type="component" value="Unassembled WGS sequence"/>
</dbReference>
<name>A0ABN1XTL0_9ACTN</name>
<comment type="caution">
    <text evidence="8">The sequence shown here is derived from an EMBL/GenBank/DDBJ whole genome shotgun (WGS) entry which is preliminary data.</text>
</comment>
<accession>A0ABN1XTL0</accession>
<dbReference type="InterPro" id="IPR015424">
    <property type="entry name" value="PyrdxlP-dep_Trfase"/>
</dbReference>
<dbReference type="Gene3D" id="3.40.640.10">
    <property type="entry name" value="Type I PLP-dependent aspartate aminotransferase-like (Major domain)"/>
    <property type="match status" value="1"/>
</dbReference>
<dbReference type="RefSeq" id="WP_344330996.1">
    <property type="nucleotide sequence ID" value="NZ_BAAAKJ010000089.1"/>
</dbReference>
<keyword evidence="3" id="KW-0663">Pyridoxal phosphate</keyword>
<dbReference type="Pfam" id="PF21478">
    <property type="entry name" value="GcvP2_C"/>
    <property type="match status" value="1"/>
</dbReference>
<dbReference type="SUPFAM" id="SSF53383">
    <property type="entry name" value="PLP-dependent transferases"/>
    <property type="match status" value="1"/>
</dbReference>
<gene>
    <name evidence="8" type="primary">gcvPB</name>
    <name evidence="8" type="ORF">GCM10009639_18080</name>
</gene>
<dbReference type="PANTHER" id="PTHR11773:SF1">
    <property type="entry name" value="GLYCINE DEHYDROGENASE (DECARBOXYLATING), MITOCHONDRIAL"/>
    <property type="match status" value="1"/>
</dbReference>
<sequence length="524" mass="57270">MSSHDAPEPFAALPVAPKPALRRFHQARWDEEIVFELSRPGRRGVGVPAPGAPLVELPEGVARRTPPALPELSQNQVVRHYLRLSQETLGADFNIDVGQGTCTMKYSPKVNDSFARDPRVAALHPLQPEDTVQGVLEIYWRLERILKEISGMARVSLQPGAGSAAIYANIAMIRAYHASRGEGERRDQVITTMFSHPSNAACAKVAGYEVVTLMPDADGNPDIEALRAAVGPRTAALMITNPEDTGIFNPRIREFVDLVHAAGGLACYDQANANGILGITRARDAGFDLCHFNLHKTFSTPHACGGPAAGACGVSEALVPFLPGPVVDRVGEAFTLTVPECSVGKIRPFLGVTPNVVRAYAWVMALGAEGLREVAETAVLNNNYLLAKVARIPGASVPWFGRRRVEQVRYSWRELAEETGVHSEEIGVRAADFGVHYWTSHHPYVVPEPFTLEPTESYSREDLDEYAAVLAHVADEARKDPEFVRGAPYRQTVHKIDPATLDDPAQWSPSWRAYLRKHGAKRPG</sequence>
<evidence type="ECO:0000256" key="1">
    <source>
        <dbReference type="ARBA" id="ARBA00003788"/>
    </source>
</evidence>
<dbReference type="InterPro" id="IPR015421">
    <property type="entry name" value="PyrdxlP-dep_Trfase_major"/>
</dbReference>
<evidence type="ECO:0000256" key="4">
    <source>
        <dbReference type="ARBA" id="ARBA00023002"/>
    </source>
</evidence>
<dbReference type="EMBL" id="BAAAKJ010000089">
    <property type="protein sequence ID" value="GAA1389893.1"/>
    <property type="molecule type" value="Genomic_DNA"/>
</dbReference>
<protein>
    <recommendedName>
        <fullName evidence="2">glycine dehydrogenase (aminomethyl-transferring)</fullName>
        <ecNumber evidence="2">1.4.4.2</ecNumber>
    </recommendedName>
</protein>
<dbReference type="InterPro" id="IPR049316">
    <property type="entry name" value="GDC-P_C"/>
</dbReference>
<evidence type="ECO:0000256" key="3">
    <source>
        <dbReference type="ARBA" id="ARBA00022898"/>
    </source>
</evidence>
<keyword evidence="4" id="KW-0560">Oxidoreductase</keyword>
<keyword evidence="9" id="KW-1185">Reference proteome</keyword>
<reference evidence="8 9" key="1">
    <citation type="journal article" date="2019" name="Int. J. Syst. Evol. Microbiol.">
        <title>The Global Catalogue of Microorganisms (GCM) 10K type strain sequencing project: providing services to taxonomists for standard genome sequencing and annotation.</title>
        <authorList>
            <consortium name="The Broad Institute Genomics Platform"/>
            <consortium name="The Broad Institute Genome Sequencing Center for Infectious Disease"/>
            <person name="Wu L."/>
            <person name="Ma J."/>
        </authorList>
    </citation>
    <scope>NUCLEOTIDE SEQUENCE [LARGE SCALE GENOMIC DNA]</scope>
    <source>
        <strain evidence="8 9">JCM 12393</strain>
    </source>
</reference>
<evidence type="ECO:0000313" key="8">
    <source>
        <dbReference type="EMBL" id="GAA1389893.1"/>
    </source>
</evidence>
<comment type="function">
    <text evidence="1">The glycine cleavage system catalyzes the degradation of glycine. The P protein binds the alpha-amino group of glycine through its pyridoxal phosphate cofactor; CO(2) is released and the remaining methylamine moiety is then transferred to the lipoamide cofactor of the H protein.</text>
</comment>
<evidence type="ECO:0000313" key="9">
    <source>
        <dbReference type="Proteomes" id="UP001499863"/>
    </source>
</evidence>
<dbReference type="Pfam" id="PF00266">
    <property type="entry name" value="Aminotran_5"/>
    <property type="match status" value="1"/>
</dbReference>
<evidence type="ECO:0000256" key="2">
    <source>
        <dbReference type="ARBA" id="ARBA00012134"/>
    </source>
</evidence>
<evidence type="ECO:0000259" key="7">
    <source>
        <dbReference type="Pfam" id="PF21478"/>
    </source>
</evidence>
<feature type="domain" description="Glycine dehydrogenase C-terminal" evidence="7">
    <location>
        <begin position="375"/>
        <end position="479"/>
    </location>
</feature>
<dbReference type="NCBIfam" id="NF003346">
    <property type="entry name" value="PRK04366.1"/>
    <property type="match status" value="1"/>
</dbReference>
<comment type="catalytic activity">
    <reaction evidence="5">
        <text>N(6)-[(R)-lipoyl]-L-lysyl-[glycine-cleavage complex H protein] + glycine + H(+) = N(6)-[(R)-S(8)-aminomethyldihydrolipoyl]-L-lysyl-[glycine-cleavage complex H protein] + CO2</text>
        <dbReference type="Rhea" id="RHEA:24304"/>
        <dbReference type="Rhea" id="RHEA-COMP:10494"/>
        <dbReference type="Rhea" id="RHEA-COMP:10495"/>
        <dbReference type="ChEBI" id="CHEBI:15378"/>
        <dbReference type="ChEBI" id="CHEBI:16526"/>
        <dbReference type="ChEBI" id="CHEBI:57305"/>
        <dbReference type="ChEBI" id="CHEBI:83099"/>
        <dbReference type="ChEBI" id="CHEBI:83143"/>
        <dbReference type="EC" id="1.4.4.2"/>
    </reaction>
</comment>